<keyword evidence="6" id="KW-0436">Ligase</keyword>
<dbReference type="EC" id="6.3.5.-" evidence="6"/>
<evidence type="ECO:0000256" key="7">
    <source>
        <dbReference type="SAM" id="MobiDB-lite"/>
    </source>
</evidence>
<dbReference type="GO" id="GO:0006412">
    <property type="term" value="P:translation"/>
    <property type="evidence" value="ECO:0007669"/>
    <property type="project" value="UniProtKB-UniRule"/>
</dbReference>
<dbReference type="GO" id="GO:0070681">
    <property type="term" value="P:glutaminyl-tRNAGln biosynthesis via transamidation"/>
    <property type="evidence" value="ECO:0007669"/>
    <property type="project" value="TreeGrafter"/>
</dbReference>
<comment type="catalytic activity">
    <reaction evidence="4 6">
        <text>L-aspartyl-tRNA(Asn) + L-glutamine + ATP + H2O = L-asparaginyl-tRNA(Asn) + L-glutamate + ADP + phosphate + 2 H(+)</text>
        <dbReference type="Rhea" id="RHEA:14513"/>
        <dbReference type="Rhea" id="RHEA-COMP:9674"/>
        <dbReference type="Rhea" id="RHEA-COMP:9677"/>
        <dbReference type="ChEBI" id="CHEBI:15377"/>
        <dbReference type="ChEBI" id="CHEBI:15378"/>
        <dbReference type="ChEBI" id="CHEBI:29985"/>
        <dbReference type="ChEBI" id="CHEBI:30616"/>
        <dbReference type="ChEBI" id="CHEBI:43474"/>
        <dbReference type="ChEBI" id="CHEBI:58359"/>
        <dbReference type="ChEBI" id="CHEBI:78515"/>
        <dbReference type="ChEBI" id="CHEBI:78516"/>
        <dbReference type="ChEBI" id="CHEBI:456216"/>
    </reaction>
</comment>
<dbReference type="OrthoDB" id="9813938at2"/>
<evidence type="ECO:0000256" key="4">
    <source>
        <dbReference type="ARBA" id="ARBA00047380"/>
    </source>
</evidence>
<dbReference type="PANTHER" id="PTHR15004:SF0">
    <property type="entry name" value="GLUTAMYL-TRNA(GLN) AMIDOTRANSFERASE SUBUNIT C, MITOCHONDRIAL"/>
    <property type="match status" value="1"/>
</dbReference>
<protein>
    <recommendedName>
        <fullName evidence="6">Aspartyl/glutamyl-tRNA(Asn/Gln) amidotransferase subunit C</fullName>
        <shortName evidence="6">Asp/Glu-ADT subunit C</shortName>
        <ecNumber evidence="6">6.3.5.-</ecNumber>
    </recommendedName>
</protein>
<evidence type="ECO:0000256" key="2">
    <source>
        <dbReference type="ARBA" id="ARBA00011123"/>
    </source>
</evidence>
<keyword evidence="6" id="KW-0547">Nucleotide-binding</keyword>
<dbReference type="EMBL" id="FNIL01000003">
    <property type="protein sequence ID" value="SDN80118.1"/>
    <property type="molecule type" value="Genomic_DNA"/>
</dbReference>
<keyword evidence="6" id="KW-0067">ATP-binding</keyword>
<feature type="compositionally biased region" description="Basic and acidic residues" evidence="7">
    <location>
        <begin position="76"/>
        <end position="88"/>
    </location>
</feature>
<reference evidence="9" key="1">
    <citation type="submission" date="2016-10" db="EMBL/GenBank/DDBJ databases">
        <authorList>
            <person name="Varghese N."/>
            <person name="Submissions S."/>
        </authorList>
    </citation>
    <scope>NUCLEOTIDE SEQUENCE [LARGE SCALE GENOMIC DNA]</scope>
    <source>
        <strain evidence="9">CGMCC 1.10369</strain>
    </source>
</reference>
<dbReference type="PANTHER" id="PTHR15004">
    <property type="entry name" value="GLUTAMYL-TRNA(GLN) AMIDOTRANSFERASE SUBUNIT C, MITOCHONDRIAL"/>
    <property type="match status" value="1"/>
</dbReference>
<evidence type="ECO:0000256" key="1">
    <source>
        <dbReference type="ARBA" id="ARBA00010757"/>
    </source>
</evidence>
<name>A0A1H0ECQ3_9BACI</name>
<dbReference type="GO" id="GO:0050567">
    <property type="term" value="F:glutaminyl-tRNA synthase (glutamine-hydrolyzing) activity"/>
    <property type="evidence" value="ECO:0007669"/>
    <property type="project" value="UniProtKB-UniRule"/>
</dbReference>
<evidence type="ECO:0000256" key="5">
    <source>
        <dbReference type="ARBA" id="ARBA00047913"/>
    </source>
</evidence>
<evidence type="ECO:0000313" key="9">
    <source>
        <dbReference type="Proteomes" id="UP000198778"/>
    </source>
</evidence>
<dbReference type="InterPro" id="IPR003837">
    <property type="entry name" value="GatC"/>
</dbReference>
<dbReference type="SUPFAM" id="SSF141000">
    <property type="entry name" value="Glu-tRNAGln amidotransferase C subunit"/>
    <property type="match status" value="1"/>
</dbReference>
<proteinExistence type="inferred from homology"/>
<comment type="subunit">
    <text evidence="2 6">Heterotrimer of A, B and C subunits.</text>
</comment>
<keyword evidence="9" id="KW-1185">Reference proteome</keyword>
<dbReference type="RefSeq" id="WP_090842344.1">
    <property type="nucleotide sequence ID" value="NZ_FNIL01000003.1"/>
</dbReference>
<evidence type="ECO:0000256" key="3">
    <source>
        <dbReference type="ARBA" id="ARBA00024799"/>
    </source>
</evidence>
<comment type="similarity">
    <text evidence="1 6">Belongs to the GatC family.</text>
</comment>
<evidence type="ECO:0000256" key="6">
    <source>
        <dbReference type="HAMAP-Rule" id="MF_00122"/>
    </source>
</evidence>
<evidence type="ECO:0000313" key="8">
    <source>
        <dbReference type="EMBL" id="SDN80118.1"/>
    </source>
</evidence>
<dbReference type="NCBIfam" id="TIGR00135">
    <property type="entry name" value="gatC"/>
    <property type="match status" value="1"/>
</dbReference>
<dbReference type="AlphaFoldDB" id="A0A1H0ECQ3"/>
<dbReference type="Pfam" id="PF02686">
    <property type="entry name" value="GatC"/>
    <property type="match status" value="1"/>
</dbReference>
<dbReference type="GO" id="GO:0016740">
    <property type="term" value="F:transferase activity"/>
    <property type="evidence" value="ECO:0007669"/>
    <property type="project" value="UniProtKB-KW"/>
</dbReference>
<dbReference type="STRING" id="745820.SAMN04488053_103284"/>
<dbReference type="GO" id="GO:0050566">
    <property type="term" value="F:asparaginyl-tRNA synthase (glutamine-hydrolyzing) activity"/>
    <property type="evidence" value="ECO:0007669"/>
    <property type="project" value="RHEA"/>
</dbReference>
<organism evidence="8 9">
    <name type="scientific">Alkalicoccus daliensis</name>
    <dbReference type="NCBI Taxonomy" id="745820"/>
    <lineage>
        <taxon>Bacteria</taxon>
        <taxon>Bacillati</taxon>
        <taxon>Bacillota</taxon>
        <taxon>Bacilli</taxon>
        <taxon>Bacillales</taxon>
        <taxon>Bacillaceae</taxon>
        <taxon>Alkalicoccus</taxon>
    </lineage>
</organism>
<dbReference type="Proteomes" id="UP000198778">
    <property type="component" value="Unassembled WGS sequence"/>
</dbReference>
<accession>A0A1H0ECQ3</accession>
<comment type="function">
    <text evidence="3 6">Allows the formation of correctly charged Asn-tRNA(Asn) or Gln-tRNA(Gln) through the transamidation of misacylated Asp-tRNA(Asn) or Glu-tRNA(Gln) in organisms which lack either or both of asparaginyl-tRNA or glutaminyl-tRNA synthetases. The reaction takes place in the presence of glutamine and ATP through an activated phospho-Asp-tRNA(Asn) or phospho-Glu-tRNA(Gln).</text>
</comment>
<dbReference type="GO" id="GO:0006450">
    <property type="term" value="P:regulation of translational fidelity"/>
    <property type="evidence" value="ECO:0007669"/>
    <property type="project" value="InterPro"/>
</dbReference>
<dbReference type="InterPro" id="IPR036113">
    <property type="entry name" value="Asp/Glu-ADT_sf_sub_c"/>
</dbReference>
<sequence length="96" mass="10990">MERITKEQIRHVANLARLELKEEEIAHFGEQLDDIIDAAEQLNELSTDNVEPTSHVIDVRNVMREDKTKPSLSNEDAMRNVPETEKGQVRVPSVLE</sequence>
<keyword evidence="8" id="KW-0808">Transferase</keyword>
<feature type="region of interest" description="Disordered" evidence="7">
    <location>
        <begin position="66"/>
        <end position="96"/>
    </location>
</feature>
<dbReference type="GO" id="GO:0005524">
    <property type="term" value="F:ATP binding"/>
    <property type="evidence" value="ECO:0007669"/>
    <property type="project" value="UniProtKB-KW"/>
</dbReference>
<dbReference type="HAMAP" id="MF_00122">
    <property type="entry name" value="GatC"/>
    <property type="match status" value="1"/>
</dbReference>
<gene>
    <name evidence="6" type="primary">gatC</name>
    <name evidence="8" type="ORF">SAMN04488053_103284</name>
</gene>
<keyword evidence="6" id="KW-0648">Protein biosynthesis</keyword>
<dbReference type="Gene3D" id="1.10.20.60">
    <property type="entry name" value="Glu-tRNAGln amidotransferase C subunit, N-terminal domain"/>
    <property type="match status" value="1"/>
</dbReference>
<comment type="catalytic activity">
    <reaction evidence="5 6">
        <text>L-glutamyl-tRNA(Gln) + L-glutamine + ATP + H2O = L-glutaminyl-tRNA(Gln) + L-glutamate + ADP + phosphate + H(+)</text>
        <dbReference type="Rhea" id="RHEA:17521"/>
        <dbReference type="Rhea" id="RHEA-COMP:9681"/>
        <dbReference type="Rhea" id="RHEA-COMP:9684"/>
        <dbReference type="ChEBI" id="CHEBI:15377"/>
        <dbReference type="ChEBI" id="CHEBI:15378"/>
        <dbReference type="ChEBI" id="CHEBI:29985"/>
        <dbReference type="ChEBI" id="CHEBI:30616"/>
        <dbReference type="ChEBI" id="CHEBI:43474"/>
        <dbReference type="ChEBI" id="CHEBI:58359"/>
        <dbReference type="ChEBI" id="CHEBI:78520"/>
        <dbReference type="ChEBI" id="CHEBI:78521"/>
        <dbReference type="ChEBI" id="CHEBI:456216"/>
    </reaction>
</comment>